<comment type="caution">
    <text evidence="4">The sequence shown here is derived from an EMBL/GenBank/DDBJ whole genome shotgun (WGS) entry which is preliminary data.</text>
</comment>
<feature type="transmembrane region" description="Helical" evidence="2">
    <location>
        <begin position="60"/>
        <end position="81"/>
    </location>
</feature>
<organism evidence="4 5">
    <name type="scientific">Elaphomyces granulatus</name>
    <dbReference type="NCBI Taxonomy" id="519963"/>
    <lineage>
        <taxon>Eukaryota</taxon>
        <taxon>Fungi</taxon>
        <taxon>Dikarya</taxon>
        <taxon>Ascomycota</taxon>
        <taxon>Pezizomycotina</taxon>
        <taxon>Eurotiomycetes</taxon>
        <taxon>Eurotiomycetidae</taxon>
        <taxon>Eurotiales</taxon>
        <taxon>Elaphomycetaceae</taxon>
        <taxon>Elaphomyces</taxon>
    </lineage>
</organism>
<dbReference type="OrthoDB" id="3918601at2759"/>
<feature type="transmembrane region" description="Helical" evidence="2">
    <location>
        <begin position="109"/>
        <end position="127"/>
    </location>
</feature>
<feature type="transmembrane region" description="Helical" evidence="2">
    <location>
        <begin position="215"/>
        <end position="236"/>
    </location>
</feature>
<dbReference type="EMBL" id="NPHW01003885">
    <property type="protein sequence ID" value="OXV08797.1"/>
    <property type="molecule type" value="Genomic_DNA"/>
</dbReference>
<dbReference type="Proteomes" id="UP000243515">
    <property type="component" value="Unassembled WGS sequence"/>
</dbReference>
<evidence type="ECO:0000313" key="5">
    <source>
        <dbReference type="Proteomes" id="UP000243515"/>
    </source>
</evidence>
<keyword evidence="5" id="KW-1185">Reference proteome</keyword>
<evidence type="ECO:0000259" key="3">
    <source>
        <dbReference type="Pfam" id="PF20684"/>
    </source>
</evidence>
<feature type="transmembrane region" description="Helical" evidence="2">
    <location>
        <begin position="179"/>
        <end position="203"/>
    </location>
</feature>
<sequence length="427" mass="47116">MSTPVPIPPGQAPPFQVIDDQHQAGVIIIAGAICLSISLVCLLIRLYVRLYLSPPFAYDDYVLLAATAVAIIQSSVLFSAASDGFGNVIGLLDSSTIIRIQDSIVASDVLYLLTLYLSKCCVVAIYLRLTPQKSYKITSWVNLAVCTLWIIPSILIISINCESNKPWARAADQCPNLLARWQFITVLNIATEAFLFALSLLLVKGIQTTFVRKMIILSAFTSRLPLIGFCLLRLYYLHIAIKSDDPSYDSVNTYIWTQVELNYTLITCTIFCLRPFMVAVSTNYGTAGDASLAGTKNNSRNYYGYGSGKARSRNRLQGFTLQSMASSFKKDATTLSTSSERMKEDDLHVESVAGVRTTISSASPLKSSRRTKLNGPIEGRSSIGSDESTKMIIRKDIEHTVQHHHLRKLDGEEPDPHTYGGVTGRYE</sequence>
<keyword evidence="2" id="KW-0812">Transmembrane</keyword>
<feature type="region of interest" description="Disordered" evidence="1">
    <location>
        <begin position="405"/>
        <end position="427"/>
    </location>
</feature>
<dbReference type="Pfam" id="PF20684">
    <property type="entry name" value="Fung_rhodopsin"/>
    <property type="match status" value="1"/>
</dbReference>
<feature type="domain" description="Rhodopsin" evidence="3">
    <location>
        <begin position="44"/>
        <end position="277"/>
    </location>
</feature>
<protein>
    <recommendedName>
        <fullName evidence="3">Rhodopsin domain-containing protein</fullName>
    </recommendedName>
</protein>
<dbReference type="PANTHER" id="PTHR39614">
    <property type="entry name" value="INTEGRAL MEMBRANE PROTEIN"/>
    <property type="match status" value="1"/>
</dbReference>
<evidence type="ECO:0000313" key="4">
    <source>
        <dbReference type="EMBL" id="OXV08797.1"/>
    </source>
</evidence>
<feature type="transmembrane region" description="Helical" evidence="2">
    <location>
        <begin position="139"/>
        <end position="159"/>
    </location>
</feature>
<dbReference type="AlphaFoldDB" id="A0A232LY99"/>
<accession>A0A232LY99</accession>
<reference evidence="4 5" key="1">
    <citation type="journal article" date="2015" name="Environ. Microbiol.">
        <title>Metagenome sequence of Elaphomyces granulatus from sporocarp tissue reveals Ascomycota ectomycorrhizal fingerprints of genome expansion and a Proteobacteria-rich microbiome.</title>
        <authorList>
            <person name="Quandt C.A."/>
            <person name="Kohler A."/>
            <person name="Hesse C.N."/>
            <person name="Sharpton T.J."/>
            <person name="Martin F."/>
            <person name="Spatafora J.W."/>
        </authorList>
    </citation>
    <scope>NUCLEOTIDE SEQUENCE [LARGE SCALE GENOMIC DNA]</scope>
    <source>
        <strain evidence="4 5">OSC145934</strain>
    </source>
</reference>
<evidence type="ECO:0000256" key="2">
    <source>
        <dbReference type="SAM" id="Phobius"/>
    </source>
</evidence>
<feature type="transmembrane region" description="Helical" evidence="2">
    <location>
        <begin position="24"/>
        <end position="48"/>
    </location>
</feature>
<dbReference type="PANTHER" id="PTHR39614:SF3">
    <property type="entry name" value="INTEGRAL MEMBRANE PROTEIN"/>
    <property type="match status" value="1"/>
</dbReference>
<feature type="region of interest" description="Disordered" evidence="1">
    <location>
        <begin position="363"/>
        <end position="385"/>
    </location>
</feature>
<keyword evidence="2" id="KW-1133">Transmembrane helix</keyword>
<evidence type="ECO:0000256" key="1">
    <source>
        <dbReference type="SAM" id="MobiDB-lite"/>
    </source>
</evidence>
<keyword evidence="2" id="KW-0472">Membrane</keyword>
<gene>
    <name evidence="4" type="ORF">Egran_03443</name>
</gene>
<name>A0A232LY99_9EURO</name>
<proteinExistence type="predicted"/>
<dbReference type="InterPro" id="IPR049326">
    <property type="entry name" value="Rhodopsin_dom_fungi"/>
</dbReference>